<keyword evidence="7" id="KW-1185">Reference proteome</keyword>
<organism evidence="6 7">
    <name type="scientific">Takifugu flavidus</name>
    <name type="common">sansaifugu</name>
    <dbReference type="NCBI Taxonomy" id="433684"/>
    <lineage>
        <taxon>Eukaryota</taxon>
        <taxon>Metazoa</taxon>
        <taxon>Chordata</taxon>
        <taxon>Craniata</taxon>
        <taxon>Vertebrata</taxon>
        <taxon>Euteleostomi</taxon>
        <taxon>Actinopterygii</taxon>
        <taxon>Neopterygii</taxon>
        <taxon>Teleostei</taxon>
        <taxon>Neoteleostei</taxon>
        <taxon>Acanthomorphata</taxon>
        <taxon>Eupercaria</taxon>
        <taxon>Tetraodontiformes</taxon>
        <taxon>Tetradontoidea</taxon>
        <taxon>Tetraodontidae</taxon>
        <taxon>Takifugu</taxon>
    </lineage>
</organism>
<dbReference type="Pfam" id="PF00018">
    <property type="entry name" value="SH3_1"/>
    <property type="match status" value="3"/>
</dbReference>
<dbReference type="InterPro" id="IPR036871">
    <property type="entry name" value="PX_dom_sf"/>
</dbReference>
<feature type="compositionally biased region" description="Basic and acidic residues" evidence="3">
    <location>
        <begin position="632"/>
        <end position="663"/>
    </location>
</feature>
<evidence type="ECO:0000313" key="6">
    <source>
        <dbReference type="EMBL" id="TWW75134.1"/>
    </source>
</evidence>
<dbReference type="Proteomes" id="UP000324091">
    <property type="component" value="Chromosome 14"/>
</dbReference>
<dbReference type="GO" id="GO:0035091">
    <property type="term" value="F:phosphatidylinositol binding"/>
    <property type="evidence" value="ECO:0007669"/>
    <property type="project" value="InterPro"/>
</dbReference>
<dbReference type="SUPFAM" id="SSF50044">
    <property type="entry name" value="SH3-domain"/>
    <property type="match status" value="4"/>
</dbReference>
<name>A0A5C6P5M8_9TELE</name>
<dbReference type="EMBL" id="RHFK02000006">
    <property type="protein sequence ID" value="TWW75134.1"/>
    <property type="molecule type" value="Genomic_DNA"/>
</dbReference>
<proteinExistence type="predicted"/>
<feature type="compositionally biased region" description="Pro residues" evidence="3">
    <location>
        <begin position="839"/>
        <end position="871"/>
    </location>
</feature>
<feature type="region of interest" description="Disordered" evidence="3">
    <location>
        <begin position="571"/>
        <end position="943"/>
    </location>
</feature>
<dbReference type="AlphaFoldDB" id="A0A5C6P5M8"/>
<dbReference type="InterPro" id="IPR036028">
    <property type="entry name" value="SH3-like_dom_sf"/>
</dbReference>
<dbReference type="CDD" id="cd12075">
    <property type="entry name" value="SH3_Tks4_1"/>
    <property type="match status" value="1"/>
</dbReference>
<feature type="region of interest" description="Disordered" evidence="3">
    <location>
        <begin position="48"/>
        <end position="72"/>
    </location>
</feature>
<dbReference type="GO" id="GO:0042554">
    <property type="term" value="P:superoxide anion generation"/>
    <property type="evidence" value="ECO:0007669"/>
    <property type="project" value="TreeGrafter"/>
</dbReference>
<dbReference type="PROSITE" id="PS50195">
    <property type="entry name" value="PX"/>
    <property type="match status" value="1"/>
</dbReference>
<dbReference type="SMART" id="SM00326">
    <property type="entry name" value="SH3"/>
    <property type="match status" value="4"/>
</dbReference>
<feature type="domain" description="SH3" evidence="4">
    <location>
        <begin position="492"/>
        <end position="551"/>
    </location>
</feature>
<evidence type="ECO:0000259" key="5">
    <source>
        <dbReference type="PROSITE" id="PS50195"/>
    </source>
</evidence>
<feature type="compositionally biased region" description="Basic and acidic residues" evidence="3">
    <location>
        <begin position="737"/>
        <end position="747"/>
    </location>
</feature>
<dbReference type="Gene3D" id="3.30.1520.10">
    <property type="entry name" value="Phox-like domain"/>
    <property type="match status" value="2"/>
</dbReference>
<gene>
    <name evidence="6" type="ORF">D4764_14G0011370</name>
</gene>
<protein>
    <submittedName>
        <fullName evidence="6">SH3 and PX domain-containing protein 2B</fullName>
    </submittedName>
</protein>
<feature type="domain" description="SH3" evidence="4">
    <location>
        <begin position="352"/>
        <end position="411"/>
    </location>
</feature>
<dbReference type="Pfam" id="PF00787">
    <property type="entry name" value="PX"/>
    <property type="match status" value="1"/>
</dbReference>
<feature type="compositionally biased region" description="Pro residues" evidence="3">
    <location>
        <begin position="760"/>
        <end position="772"/>
    </location>
</feature>
<sequence>KREFCLFGLFFFPFESGVCKKRTMPRRTVQEVTVQDVQKRRIPNKHYDQAQGWAEREEKGGRQRGQRSAGQRAAMKTTIQVWRFERLWNHPASCVHQVYIIKVFWSDGSTEVIYRRYSKFFDLQMELLDKFPVEGGQKDPKRRIIPFLPACLIARVMRGGEKEGGRQRKRSIQTVLKSLTSIRSHLLFIELNIGRGWVGLIRFLVPGDRKDPVQEEPYRDVAMKRLGPINEYCRALIQLPVYISQCEEVRVFFETRPEDLNPPKEEPITKKKTGDSSAADALFLDQYVAVTDYEKQESSEISLHVGQVVEVIEKNESGWWFVSSEDAQGWVPATCLEAQTQDDPDEFTFPGGEEENYSVIYPYSARDEDEIDLERGMIVEVIQKNLEGWWKIRSHGREGWAPASYLKKADIQSPKLSAGAAAHASTNDLDGASRHNMQNNAVKENRDNSHKENRLSFLSENKRVGSRHRPPPRRDLTIPRGTNLPKPPVPPQVEEEFYTIADFQTTIPDGISFQAGVKVEVIEKNASGWWYIQIDDKEGWAPVTFIDKYKKTSNAIRPNFLAPLPNEMEKLKLDDGGSANASGTDDNWSKPLPDEPNTTSESCPRPKLRDWKAGSGRVGSGPLPPAPTAPPAEEKPALPPRRESINKSFELEIAEKHRPDHSKPLPPKPPAPGVIVPLVAPKAAPLKPDKPPEAKKEDKSKPLHLRNEMGLECGHKVSAKEVKKCNLKPVPKQPPKPKADPPEEKPEVAGPAVFMKPKPVIRPKPVPAAKPDPPAENKLDITNLRSKLRPPKPADVNSDGSPALNSPACSSTPILNNGKPSDDPKLPSKHINGLNQESPSPPTKPAVPSPKEPPQRPPIMVPKRPPPPRNPSSPTDVKPLKEALDAPKMAPPQLNRPPPPKPKGFLPTNKEKEEPKVGKVSVVPKPLAKSEKPCPPSDKLPPLLKEASRDELYLAVADFEGDDNTSGFKVGTLFEVLEKNGSGWWFCKNVREEVEGWIPSNYLSKKP</sequence>
<feature type="domain" description="SH3" evidence="4">
    <location>
        <begin position="282"/>
        <end position="341"/>
    </location>
</feature>
<feature type="region of interest" description="Disordered" evidence="3">
    <location>
        <begin position="440"/>
        <end position="490"/>
    </location>
</feature>
<feature type="compositionally biased region" description="Basic and acidic residues" evidence="3">
    <location>
        <begin position="687"/>
        <end position="724"/>
    </location>
</feature>
<reference evidence="6 7" key="1">
    <citation type="submission" date="2019-04" db="EMBL/GenBank/DDBJ databases">
        <title>Chromosome genome assembly for Takifugu flavidus.</title>
        <authorList>
            <person name="Xiao S."/>
        </authorList>
    </citation>
    <scope>NUCLEOTIDE SEQUENCE [LARGE SCALE GENOMIC DNA]</scope>
    <source>
        <strain evidence="6">HTHZ2018</strain>
        <tissue evidence="6">Muscle</tissue>
    </source>
</reference>
<dbReference type="InterPro" id="IPR001452">
    <property type="entry name" value="SH3_domain"/>
</dbReference>
<dbReference type="InterPro" id="IPR001683">
    <property type="entry name" value="PX_dom"/>
</dbReference>
<dbReference type="SUPFAM" id="SSF64268">
    <property type="entry name" value="PX domain"/>
    <property type="match status" value="2"/>
</dbReference>
<comment type="caution">
    <text evidence="6">The sequence shown here is derived from an EMBL/GenBank/DDBJ whole genome shotgun (WGS) entry which is preliminary data.</text>
</comment>
<accession>A0A5C6P5M8</accession>
<dbReference type="PANTHER" id="PTHR15706:SF26">
    <property type="entry name" value="SH3 AND PX DOMAIN-CONTAINING PROTEIN 2B"/>
    <property type="match status" value="1"/>
</dbReference>
<keyword evidence="1 2" id="KW-0728">SH3 domain</keyword>
<dbReference type="PROSITE" id="PS50002">
    <property type="entry name" value="SH3"/>
    <property type="match status" value="4"/>
</dbReference>
<feature type="compositionally biased region" description="Low complexity" evidence="3">
    <location>
        <begin position="673"/>
        <end position="686"/>
    </location>
</feature>
<feature type="non-terminal residue" evidence="6">
    <location>
        <position position="1"/>
    </location>
</feature>
<dbReference type="Pfam" id="PF07653">
    <property type="entry name" value="SH3_2"/>
    <property type="match status" value="1"/>
</dbReference>
<dbReference type="FunFam" id="2.30.30.40:FF:000020">
    <property type="entry name" value="SH3 and PX domain-containing protein 2A"/>
    <property type="match status" value="1"/>
</dbReference>
<dbReference type="PANTHER" id="PTHR15706">
    <property type="entry name" value="SH3 MULTIPLE DOMAIN"/>
    <property type="match status" value="1"/>
</dbReference>
<evidence type="ECO:0000256" key="2">
    <source>
        <dbReference type="PROSITE-ProRule" id="PRU00192"/>
    </source>
</evidence>
<evidence type="ECO:0000256" key="3">
    <source>
        <dbReference type="SAM" id="MobiDB-lite"/>
    </source>
</evidence>
<evidence type="ECO:0000313" key="7">
    <source>
        <dbReference type="Proteomes" id="UP000324091"/>
    </source>
</evidence>
<dbReference type="GO" id="GO:0005737">
    <property type="term" value="C:cytoplasm"/>
    <property type="evidence" value="ECO:0007669"/>
    <property type="project" value="TreeGrafter"/>
</dbReference>
<dbReference type="InterPro" id="IPR035477">
    <property type="entry name" value="SH3PXD2B_SH3_1"/>
</dbReference>
<feature type="compositionally biased region" description="Basic and acidic residues" evidence="3">
    <location>
        <begin position="443"/>
        <end position="454"/>
    </location>
</feature>
<dbReference type="FunFam" id="2.30.30.40:FF:000042">
    <property type="entry name" value="SH3 and PX domain-containing protein 2A"/>
    <property type="match status" value="1"/>
</dbReference>
<feature type="compositionally biased region" description="Polar residues" evidence="3">
    <location>
        <begin position="798"/>
        <end position="819"/>
    </location>
</feature>
<evidence type="ECO:0000259" key="4">
    <source>
        <dbReference type="PROSITE" id="PS50002"/>
    </source>
</evidence>
<dbReference type="GO" id="GO:0016176">
    <property type="term" value="F:superoxide-generating NADPH oxidase activator activity"/>
    <property type="evidence" value="ECO:0007669"/>
    <property type="project" value="TreeGrafter"/>
</dbReference>
<dbReference type="SMART" id="SM00312">
    <property type="entry name" value="PX"/>
    <property type="match status" value="1"/>
</dbReference>
<dbReference type="FunFam" id="2.30.30.40:FF:000082">
    <property type="entry name" value="SH3 and PX domain-containing protein 2B"/>
    <property type="match status" value="1"/>
</dbReference>
<dbReference type="InterPro" id="IPR051228">
    <property type="entry name" value="NADPH_Oxidase/PX-Domain"/>
</dbReference>
<dbReference type="Gene3D" id="2.30.30.40">
    <property type="entry name" value="SH3 Domains"/>
    <property type="match status" value="4"/>
</dbReference>
<feature type="domain" description="SH3" evidence="4">
    <location>
        <begin position="948"/>
        <end position="1007"/>
    </location>
</feature>
<feature type="domain" description="PX" evidence="5">
    <location>
        <begin position="77"/>
        <end position="260"/>
    </location>
</feature>
<evidence type="ECO:0000256" key="1">
    <source>
        <dbReference type="ARBA" id="ARBA00022443"/>
    </source>
</evidence>